<dbReference type="Proteomes" id="UP001501480">
    <property type="component" value="Unassembled WGS sequence"/>
</dbReference>
<keyword evidence="1" id="KW-0472">Membrane</keyword>
<name>A0ABN2W1V2_9ACTN</name>
<dbReference type="EMBL" id="BAAAPY010000007">
    <property type="protein sequence ID" value="GAA2080815.1"/>
    <property type="molecule type" value="Genomic_DNA"/>
</dbReference>
<keyword evidence="1" id="KW-1133">Transmembrane helix</keyword>
<sequence>MSVPPLGPYVAASAWGARNGPGLVRRVLDRGRTWRAVLLMVVTTAFGALLTAAWIDLVAMGWPLISLCFGLAALSAWALLAEAVARWWWFPRSFSGPVLTVSPSGEQATAWIRSGAAMVRPVSLQVVIGAAAAGEVTAAVVGGHSWAFVTAGLLAVLGLWMALPFLRRDVTAGGLYLTPHGLEHVWGSSTTSVRWDDLELTPPYEPLGLLRTAQLQHDRRGWHHGDPTDAVRGGGVPIPQAYLPGPPILIERQLRAAAGSPCQRILLGTPTSLEQYEQELARWQLGEQLDTPAAPGTDHRRGPGA</sequence>
<keyword evidence="3" id="KW-1185">Reference proteome</keyword>
<protein>
    <submittedName>
        <fullName evidence="2">Uncharacterized protein</fullName>
    </submittedName>
</protein>
<evidence type="ECO:0000256" key="1">
    <source>
        <dbReference type="SAM" id="Phobius"/>
    </source>
</evidence>
<feature type="transmembrane region" description="Helical" evidence="1">
    <location>
        <begin position="146"/>
        <end position="166"/>
    </location>
</feature>
<dbReference type="RefSeq" id="WP_344328168.1">
    <property type="nucleotide sequence ID" value="NZ_BAAAPY010000007.1"/>
</dbReference>
<organism evidence="2 3">
    <name type="scientific">Aeromicrobium halocynthiae</name>
    <dbReference type="NCBI Taxonomy" id="560557"/>
    <lineage>
        <taxon>Bacteria</taxon>
        <taxon>Bacillati</taxon>
        <taxon>Actinomycetota</taxon>
        <taxon>Actinomycetes</taxon>
        <taxon>Propionibacteriales</taxon>
        <taxon>Nocardioidaceae</taxon>
        <taxon>Aeromicrobium</taxon>
    </lineage>
</organism>
<evidence type="ECO:0000313" key="3">
    <source>
        <dbReference type="Proteomes" id="UP001501480"/>
    </source>
</evidence>
<feature type="transmembrane region" description="Helical" evidence="1">
    <location>
        <begin position="61"/>
        <end position="85"/>
    </location>
</feature>
<gene>
    <name evidence="2" type="ORF">GCM10009821_21660</name>
</gene>
<keyword evidence="1" id="KW-0812">Transmembrane</keyword>
<accession>A0ABN2W1V2</accession>
<reference evidence="2 3" key="1">
    <citation type="journal article" date="2019" name="Int. J. Syst. Evol. Microbiol.">
        <title>The Global Catalogue of Microorganisms (GCM) 10K type strain sequencing project: providing services to taxonomists for standard genome sequencing and annotation.</title>
        <authorList>
            <consortium name="The Broad Institute Genomics Platform"/>
            <consortium name="The Broad Institute Genome Sequencing Center for Infectious Disease"/>
            <person name="Wu L."/>
            <person name="Ma J."/>
        </authorList>
    </citation>
    <scope>NUCLEOTIDE SEQUENCE [LARGE SCALE GENOMIC DNA]</scope>
    <source>
        <strain evidence="2 3">JCM 15749</strain>
    </source>
</reference>
<comment type="caution">
    <text evidence="2">The sequence shown here is derived from an EMBL/GenBank/DDBJ whole genome shotgun (WGS) entry which is preliminary data.</text>
</comment>
<evidence type="ECO:0000313" key="2">
    <source>
        <dbReference type="EMBL" id="GAA2080815.1"/>
    </source>
</evidence>
<proteinExistence type="predicted"/>
<feature type="transmembrane region" description="Helical" evidence="1">
    <location>
        <begin position="36"/>
        <end position="55"/>
    </location>
</feature>